<evidence type="ECO:0000256" key="5">
    <source>
        <dbReference type="HAMAP-Rule" id="MF_00902"/>
    </source>
</evidence>
<comment type="caution">
    <text evidence="5">Lacks conserved residue(s) required for the propagation of feature annotation.</text>
</comment>
<evidence type="ECO:0000256" key="1">
    <source>
        <dbReference type="ARBA" id="ARBA00004141"/>
    </source>
</evidence>
<dbReference type="NCBIfam" id="TIGR00945">
    <property type="entry name" value="tatC"/>
    <property type="match status" value="1"/>
</dbReference>
<dbReference type="InterPro" id="IPR002033">
    <property type="entry name" value="TatC"/>
</dbReference>
<dbReference type="EMBL" id="JAGVRK010000001">
    <property type="protein sequence ID" value="MBS2968778.1"/>
    <property type="molecule type" value="Genomic_DNA"/>
</dbReference>
<feature type="transmembrane region" description="Helical" evidence="5">
    <location>
        <begin position="147"/>
        <end position="176"/>
    </location>
</feature>
<name>A0ABS5LE23_9BACI</name>
<feature type="transmembrane region" description="Helical" evidence="5">
    <location>
        <begin position="61"/>
        <end position="88"/>
    </location>
</feature>
<proteinExistence type="inferred from homology"/>
<reference evidence="6 7" key="1">
    <citation type="submission" date="2021-04" db="EMBL/GenBank/DDBJ databases">
        <title>Metabacillus sp. strain KIGAM252 whole genome sequence.</title>
        <authorList>
            <person name="Seo M.-J."/>
            <person name="Cho E.-S."/>
            <person name="Hwang C.Y."/>
            <person name="Yoon D.J."/>
        </authorList>
    </citation>
    <scope>NUCLEOTIDE SEQUENCE [LARGE SCALE GENOMIC DNA]</scope>
    <source>
        <strain evidence="6 7">KIGAM252</strain>
    </source>
</reference>
<gene>
    <name evidence="5 6" type="primary">tatC</name>
    <name evidence="6" type="ORF">J9317_08415</name>
</gene>
<accession>A0ABS5LE23</accession>
<evidence type="ECO:0000256" key="4">
    <source>
        <dbReference type="ARBA" id="ARBA00023136"/>
    </source>
</evidence>
<comment type="function">
    <text evidence="5">Part of the twin-arginine translocation (Tat) system that transports large folded proteins containing a characteristic twin-arginine motif in their signal peptide across membranes.</text>
</comment>
<dbReference type="RefSeq" id="WP_211557850.1">
    <property type="nucleotide sequence ID" value="NZ_JAGVRK010000001.1"/>
</dbReference>
<feature type="transmembrane region" description="Helical" evidence="5">
    <location>
        <begin position="211"/>
        <end position="230"/>
    </location>
</feature>
<keyword evidence="5" id="KW-1003">Cell membrane</keyword>
<evidence type="ECO:0000256" key="3">
    <source>
        <dbReference type="ARBA" id="ARBA00022989"/>
    </source>
</evidence>
<dbReference type="Proteomes" id="UP000682403">
    <property type="component" value="Unassembled WGS sequence"/>
</dbReference>
<evidence type="ECO:0000256" key="2">
    <source>
        <dbReference type="ARBA" id="ARBA00022692"/>
    </source>
</evidence>
<feature type="transmembrane region" description="Helical" evidence="5">
    <location>
        <begin position="188"/>
        <end position="205"/>
    </location>
</feature>
<keyword evidence="5" id="KW-0811">Translocation</keyword>
<keyword evidence="2 5" id="KW-0812">Transmembrane</keyword>
<dbReference type="PANTHER" id="PTHR30371:SF4">
    <property type="entry name" value="SEC-INDEPENDENT PROTEIN TRANSLOCASE PROTEIN TATCD"/>
    <property type="match status" value="1"/>
</dbReference>
<dbReference type="Pfam" id="PF00902">
    <property type="entry name" value="TatC"/>
    <property type="match status" value="1"/>
</dbReference>
<keyword evidence="7" id="KW-1185">Reference proteome</keyword>
<dbReference type="HAMAP" id="MF_00902">
    <property type="entry name" value="TatC"/>
    <property type="match status" value="1"/>
</dbReference>
<keyword evidence="3 5" id="KW-1133">Transmembrane helix</keyword>
<comment type="caution">
    <text evidence="6">The sequence shown here is derived from an EMBL/GenBank/DDBJ whole genome shotgun (WGS) entry which is preliminary data.</text>
</comment>
<keyword evidence="5" id="KW-0813">Transport</keyword>
<sequence length="245" mass="27552">MMSQMAFWQKHLEELRKRLFVTGLAYAVFLGIGFFLADDLYRWFLIDSDIKLTVLGPSEIMWVYFTMANILAIAAVFPVAAHQLWAFVGPALTIEEKKAVYVFVPAIGILFTGGICFGYLVVFPSALGFLLNMTDGLFTAFFTTEKYFGFLFQIVLPFGFLFELPAAVVFLTNLGIITPTMMRKYRKYVYLVLVILSAVITPPDFSSQLFVLIPMALLFEASIFLAAAAVKRKHSKANPEPLHPI</sequence>
<dbReference type="PANTHER" id="PTHR30371">
    <property type="entry name" value="SEC-INDEPENDENT PROTEIN TRANSLOCASE PROTEIN TATC"/>
    <property type="match status" value="1"/>
</dbReference>
<comment type="similarity">
    <text evidence="5">Belongs to the TatC family.</text>
</comment>
<protein>
    <recommendedName>
        <fullName evidence="5">Sec-independent protein translocase protein TatC</fullName>
    </recommendedName>
</protein>
<organism evidence="6 7">
    <name type="scientific">Metabacillus flavus</name>
    <dbReference type="NCBI Taxonomy" id="2823519"/>
    <lineage>
        <taxon>Bacteria</taxon>
        <taxon>Bacillati</taxon>
        <taxon>Bacillota</taxon>
        <taxon>Bacilli</taxon>
        <taxon>Bacillales</taxon>
        <taxon>Bacillaceae</taxon>
        <taxon>Metabacillus</taxon>
    </lineage>
</organism>
<dbReference type="PRINTS" id="PR01840">
    <property type="entry name" value="TATCFAMILY"/>
</dbReference>
<keyword evidence="5" id="KW-0653">Protein transport</keyword>
<evidence type="ECO:0000313" key="6">
    <source>
        <dbReference type="EMBL" id="MBS2968778.1"/>
    </source>
</evidence>
<comment type="subcellular location">
    <subcellularLocation>
        <location evidence="5">Cell membrane</location>
        <topology evidence="5">Multi-pass membrane protein</topology>
    </subcellularLocation>
    <subcellularLocation>
        <location evidence="1">Membrane</location>
        <topology evidence="1">Multi-pass membrane protein</topology>
    </subcellularLocation>
</comment>
<comment type="subunit">
    <text evidence="5">Forms a complex with TatA.</text>
</comment>
<keyword evidence="4 5" id="KW-0472">Membrane</keyword>
<feature type="transmembrane region" description="Helical" evidence="5">
    <location>
        <begin position="100"/>
        <end position="127"/>
    </location>
</feature>
<evidence type="ECO:0000313" key="7">
    <source>
        <dbReference type="Proteomes" id="UP000682403"/>
    </source>
</evidence>